<organism evidence="3 4">
    <name type="scientific">Drouetiella hepatica Uher 2000/2452</name>
    <dbReference type="NCBI Taxonomy" id="904376"/>
    <lineage>
        <taxon>Bacteria</taxon>
        <taxon>Bacillati</taxon>
        <taxon>Cyanobacteriota</taxon>
        <taxon>Cyanophyceae</taxon>
        <taxon>Oculatellales</taxon>
        <taxon>Oculatellaceae</taxon>
        <taxon>Drouetiella</taxon>
    </lineage>
</organism>
<proteinExistence type="predicted"/>
<accession>A0A951QEJ6</accession>
<reference evidence="3" key="1">
    <citation type="submission" date="2021-05" db="EMBL/GenBank/DDBJ databases">
        <authorList>
            <person name="Pietrasiak N."/>
            <person name="Ward R."/>
            <person name="Stajich J.E."/>
            <person name="Kurbessoian T."/>
        </authorList>
    </citation>
    <scope>NUCLEOTIDE SEQUENCE</scope>
    <source>
        <strain evidence="3">UHER 2000/2452</strain>
    </source>
</reference>
<evidence type="ECO:0000256" key="2">
    <source>
        <dbReference type="SAM" id="MobiDB-lite"/>
    </source>
</evidence>
<keyword evidence="1" id="KW-0175">Coiled coil</keyword>
<feature type="region of interest" description="Disordered" evidence="2">
    <location>
        <begin position="78"/>
        <end position="99"/>
    </location>
</feature>
<evidence type="ECO:0000313" key="3">
    <source>
        <dbReference type="EMBL" id="MBW4661782.1"/>
    </source>
</evidence>
<feature type="coiled-coil region" evidence="1">
    <location>
        <begin position="110"/>
        <end position="137"/>
    </location>
</feature>
<name>A0A951QEJ6_9CYAN</name>
<protein>
    <submittedName>
        <fullName evidence="3">Uncharacterized protein</fullName>
    </submittedName>
</protein>
<sequence length="259" mass="29051">MKPELKRIEATLGRLNLSEGFHPIAHEPQLFHPQSIHSQTGDSQLAYVQSHEILDYPSRPASAQPVSSQIPVQAFPVQGNPKTLSLPRSKPPTLSSHRHAANPSLAANLLKEIEAKVTGWQQDLEQIIQQIRSLYEEGPIVEGWLESYSPGTPQIVQPDRGATLRHAEVDQLMDYIEEICSAKPAPQEEAIGTRYRLCGLDAEGQLWSRSCPAQQVPYVSLAIARYQKLRILLDKKQVLENRLQQLVQTLTLLHSQLEE</sequence>
<feature type="coiled-coil region" evidence="1">
    <location>
        <begin position="229"/>
        <end position="256"/>
    </location>
</feature>
<dbReference type="EMBL" id="JAHHHD010000045">
    <property type="protein sequence ID" value="MBW4661782.1"/>
    <property type="molecule type" value="Genomic_DNA"/>
</dbReference>
<reference evidence="3" key="2">
    <citation type="journal article" date="2022" name="Microbiol. Resour. Announc.">
        <title>Metagenome Sequencing to Explore Phylogenomics of Terrestrial Cyanobacteria.</title>
        <authorList>
            <person name="Ward R.D."/>
            <person name="Stajich J.E."/>
            <person name="Johansen J.R."/>
            <person name="Huntemann M."/>
            <person name="Clum A."/>
            <person name="Foster B."/>
            <person name="Foster B."/>
            <person name="Roux S."/>
            <person name="Palaniappan K."/>
            <person name="Varghese N."/>
            <person name="Mukherjee S."/>
            <person name="Reddy T.B.K."/>
            <person name="Daum C."/>
            <person name="Copeland A."/>
            <person name="Chen I.A."/>
            <person name="Ivanova N.N."/>
            <person name="Kyrpides N.C."/>
            <person name="Shapiro N."/>
            <person name="Eloe-Fadrosh E.A."/>
            <person name="Pietrasiak N."/>
        </authorList>
    </citation>
    <scope>NUCLEOTIDE SEQUENCE</scope>
    <source>
        <strain evidence="3">UHER 2000/2452</strain>
    </source>
</reference>
<dbReference type="AlphaFoldDB" id="A0A951QEJ6"/>
<evidence type="ECO:0000256" key="1">
    <source>
        <dbReference type="SAM" id="Coils"/>
    </source>
</evidence>
<gene>
    <name evidence="3" type="ORF">KME15_24190</name>
</gene>
<comment type="caution">
    <text evidence="3">The sequence shown here is derived from an EMBL/GenBank/DDBJ whole genome shotgun (WGS) entry which is preliminary data.</text>
</comment>
<evidence type="ECO:0000313" key="4">
    <source>
        <dbReference type="Proteomes" id="UP000757435"/>
    </source>
</evidence>
<dbReference type="Proteomes" id="UP000757435">
    <property type="component" value="Unassembled WGS sequence"/>
</dbReference>